<dbReference type="Proteomes" id="UP001209317">
    <property type="component" value="Unassembled WGS sequence"/>
</dbReference>
<evidence type="ECO:0000256" key="2">
    <source>
        <dbReference type="ARBA" id="ARBA00023125"/>
    </source>
</evidence>
<dbReference type="GO" id="GO:0003700">
    <property type="term" value="F:DNA-binding transcription factor activity"/>
    <property type="evidence" value="ECO:0007669"/>
    <property type="project" value="TreeGrafter"/>
</dbReference>
<comment type="caution">
    <text evidence="5">The sequence shown here is derived from an EMBL/GenBank/DDBJ whole genome shotgun (WGS) entry which is preliminary data.</text>
</comment>
<feature type="domain" description="HTH lacI-type" evidence="4">
    <location>
        <begin position="7"/>
        <end position="61"/>
    </location>
</feature>
<keyword evidence="1" id="KW-0805">Transcription regulation</keyword>
<keyword evidence="3" id="KW-0804">Transcription</keyword>
<evidence type="ECO:0000313" key="6">
    <source>
        <dbReference type="Proteomes" id="UP001209317"/>
    </source>
</evidence>
<evidence type="ECO:0000313" key="5">
    <source>
        <dbReference type="EMBL" id="MCU7693015.1"/>
    </source>
</evidence>
<evidence type="ECO:0000256" key="3">
    <source>
        <dbReference type="ARBA" id="ARBA00023163"/>
    </source>
</evidence>
<keyword evidence="6" id="KW-1185">Reference proteome</keyword>
<evidence type="ECO:0000259" key="4">
    <source>
        <dbReference type="PROSITE" id="PS50932"/>
    </source>
</evidence>
<dbReference type="InterPro" id="IPR001761">
    <property type="entry name" value="Peripla_BP/Lac1_sug-bd_dom"/>
</dbReference>
<accession>A0AAE3LP03</accession>
<evidence type="ECO:0000256" key="1">
    <source>
        <dbReference type="ARBA" id="ARBA00023015"/>
    </source>
</evidence>
<dbReference type="CDD" id="cd01392">
    <property type="entry name" value="HTH_LacI"/>
    <property type="match status" value="1"/>
</dbReference>
<protein>
    <submittedName>
        <fullName evidence="5">LacI family transcriptional regulator</fullName>
    </submittedName>
</protein>
<organism evidence="5 6">
    <name type="scientific">Haoranjiania flava</name>
    <dbReference type="NCBI Taxonomy" id="1856322"/>
    <lineage>
        <taxon>Bacteria</taxon>
        <taxon>Pseudomonadati</taxon>
        <taxon>Bacteroidota</taxon>
        <taxon>Chitinophagia</taxon>
        <taxon>Chitinophagales</taxon>
        <taxon>Chitinophagaceae</taxon>
        <taxon>Haoranjiania</taxon>
    </lineage>
</organism>
<name>A0AAE3LP03_9BACT</name>
<dbReference type="RefSeq" id="WP_263036503.1">
    <property type="nucleotide sequence ID" value="NZ_JAOTPL010000001.1"/>
</dbReference>
<dbReference type="CDD" id="cd06267">
    <property type="entry name" value="PBP1_LacI_sugar_binding-like"/>
    <property type="match status" value="1"/>
</dbReference>
<dbReference type="Gene3D" id="1.10.260.40">
    <property type="entry name" value="lambda repressor-like DNA-binding domains"/>
    <property type="match status" value="1"/>
</dbReference>
<dbReference type="PANTHER" id="PTHR30146:SF109">
    <property type="entry name" value="HTH-TYPE TRANSCRIPTIONAL REGULATOR GALS"/>
    <property type="match status" value="1"/>
</dbReference>
<dbReference type="InterPro" id="IPR000843">
    <property type="entry name" value="HTH_LacI"/>
</dbReference>
<dbReference type="PROSITE" id="PS50932">
    <property type="entry name" value="HTH_LACI_2"/>
    <property type="match status" value="1"/>
</dbReference>
<dbReference type="SMART" id="SM00354">
    <property type="entry name" value="HTH_LACI"/>
    <property type="match status" value="1"/>
</dbReference>
<dbReference type="InterPro" id="IPR010982">
    <property type="entry name" value="Lambda_DNA-bd_dom_sf"/>
</dbReference>
<dbReference type="PANTHER" id="PTHR30146">
    <property type="entry name" value="LACI-RELATED TRANSCRIPTIONAL REPRESSOR"/>
    <property type="match status" value="1"/>
</dbReference>
<dbReference type="AlphaFoldDB" id="A0AAE3LP03"/>
<dbReference type="Pfam" id="PF00532">
    <property type="entry name" value="Peripla_BP_1"/>
    <property type="match status" value="1"/>
</dbReference>
<keyword evidence="2" id="KW-0238">DNA-binding</keyword>
<dbReference type="SUPFAM" id="SSF47413">
    <property type="entry name" value="lambda repressor-like DNA-binding domains"/>
    <property type="match status" value="1"/>
</dbReference>
<dbReference type="GO" id="GO:0000976">
    <property type="term" value="F:transcription cis-regulatory region binding"/>
    <property type="evidence" value="ECO:0007669"/>
    <property type="project" value="TreeGrafter"/>
</dbReference>
<gene>
    <name evidence="5" type="ORF">OD355_00635</name>
</gene>
<dbReference type="Gene3D" id="3.40.50.2300">
    <property type="match status" value="2"/>
</dbReference>
<dbReference type="Pfam" id="PF00356">
    <property type="entry name" value="LacI"/>
    <property type="match status" value="1"/>
</dbReference>
<reference evidence="5" key="1">
    <citation type="submission" date="2022-10" db="EMBL/GenBank/DDBJ databases">
        <authorList>
            <person name="Kim H.S."/>
            <person name="Kim J.-S."/>
            <person name="Suh M.K."/>
            <person name="Eom M.K."/>
            <person name="Lee J.-S."/>
        </authorList>
    </citation>
    <scope>NUCLEOTIDE SEQUENCE</scope>
    <source>
        <strain evidence="5">LIP-5</strain>
    </source>
</reference>
<sequence>MDTKNEVTIYDIASKLSLSPATVSRALNNSKLVNKQTLRKVQLLAESLNYRQNSFASNLRKQKTNTIGVILHELNSNFITSVLAGIEKVTAKAGFDIIITHSSENKEKEIANASNLFHKRVDGVIASLSFTTKDLKHFEQFKSKGIPVIFFDRVDEESSYPKVIIDNFSSGYRATQHLIDQGCRRIAMVTSNLSRNVYMKRHSGYVKALKDHKLNYEKELVFIKDLSEQSAIKVAKEIIKMRPMPDGMFVTNDFSCAVCMSTLKKSGIKIPEDIAVVGFNNDAIGKLIEPQLTTINYPGREIGEIAARIIINHLKDVTDIKLTNTFIINSELIIRESSLKKSKNN</sequence>
<dbReference type="EMBL" id="JAOTPL010000001">
    <property type="protein sequence ID" value="MCU7693015.1"/>
    <property type="molecule type" value="Genomic_DNA"/>
</dbReference>
<dbReference type="InterPro" id="IPR028082">
    <property type="entry name" value="Peripla_BP_I"/>
</dbReference>
<proteinExistence type="predicted"/>
<dbReference type="SUPFAM" id="SSF53822">
    <property type="entry name" value="Periplasmic binding protein-like I"/>
    <property type="match status" value="1"/>
</dbReference>